<dbReference type="InterPro" id="IPR009081">
    <property type="entry name" value="PP-bd_ACP"/>
</dbReference>
<dbReference type="STRING" id="1185876.BN8_05862"/>
<organism evidence="2 3">
    <name type="scientific">Fibrisoma limi BUZ 3</name>
    <dbReference type="NCBI Taxonomy" id="1185876"/>
    <lineage>
        <taxon>Bacteria</taxon>
        <taxon>Pseudomonadati</taxon>
        <taxon>Bacteroidota</taxon>
        <taxon>Cytophagia</taxon>
        <taxon>Cytophagales</taxon>
        <taxon>Spirosomataceae</taxon>
        <taxon>Fibrisoma</taxon>
    </lineage>
</organism>
<reference evidence="2 3" key="1">
    <citation type="journal article" date="2012" name="J. Bacteriol.">
        <title>Genome Sequence of the Filamentous Bacterium Fibrisoma limi BUZ 3T.</title>
        <authorList>
            <person name="Filippini M."/>
            <person name="Qi W."/>
            <person name="Jaenicke S."/>
            <person name="Goesmann A."/>
            <person name="Smits T.H."/>
            <person name="Bagheri H.C."/>
        </authorList>
    </citation>
    <scope>NUCLEOTIDE SEQUENCE [LARGE SCALE GENOMIC DNA]</scope>
    <source>
        <strain evidence="3">BUZ 3T</strain>
    </source>
</reference>
<dbReference type="EMBL" id="CAIT01000009">
    <property type="protein sequence ID" value="CCH56517.1"/>
    <property type="molecule type" value="Genomic_DNA"/>
</dbReference>
<name>I2GRI9_9BACT</name>
<dbReference type="Pfam" id="PF00550">
    <property type="entry name" value="PP-binding"/>
    <property type="match status" value="1"/>
</dbReference>
<evidence type="ECO:0000313" key="2">
    <source>
        <dbReference type="EMBL" id="CCH56517.1"/>
    </source>
</evidence>
<sequence length="100" mass="11533">MTHNQLPMNTYQRLKELILTQGIVTASAIHPNANLSHDLSYNLRDVAELTRMAEQHFGVQITLEEYSTFETVRDIVHFLNNKQIERDLTIPFSDYSSLAL</sequence>
<proteinExistence type="predicted"/>
<gene>
    <name evidence="2" type="ORF">BN8_05862</name>
</gene>
<keyword evidence="3" id="KW-1185">Reference proteome</keyword>
<dbReference type="SUPFAM" id="SSF47336">
    <property type="entry name" value="ACP-like"/>
    <property type="match status" value="1"/>
</dbReference>
<protein>
    <recommendedName>
        <fullName evidence="1">Carrier domain-containing protein</fullName>
    </recommendedName>
</protein>
<dbReference type="InterPro" id="IPR036736">
    <property type="entry name" value="ACP-like_sf"/>
</dbReference>
<dbReference type="Gene3D" id="1.10.1200.10">
    <property type="entry name" value="ACP-like"/>
    <property type="match status" value="1"/>
</dbReference>
<dbReference type="Proteomes" id="UP000009309">
    <property type="component" value="Unassembled WGS sequence"/>
</dbReference>
<dbReference type="AlphaFoldDB" id="I2GRI9"/>
<evidence type="ECO:0000259" key="1">
    <source>
        <dbReference type="Pfam" id="PF00550"/>
    </source>
</evidence>
<evidence type="ECO:0000313" key="3">
    <source>
        <dbReference type="Proteomes" id="UP000009309"/>
    </source>
</evidence>
<dbReference type="OrthoDB" id="1494774at2"/>
<comment type="caution">
    <text evidence="2">The sequence shown here is derived from an EMBL/GenBank/DDBJ whole genome shotgun (WGS) entry which is preliminary data.</text>
</comment>
<feature type="domain" description="Carrier" evidence="1">
    <location>
        <begin position="13"/>
        <end position="79"/>
    </location>
</feature>
<accession>I2GRI9</accession>